<reference evidence="1 2" key="1">
    <citation type="submission" date="2021-02" db="EMBL/GenBank/DDBJ databases">
        <title>Draft genome and description of Leucobacter sp nov strain Marseille-Q4368.</title>
        <authorList>
            <person name="Boxberger M."/>
            <person name="La Scola B."/>
        </authorList>
    </citation>
    <scope>NUCLEOTIDE SEQUENCE [LARGE SCALE GENOMIC DNA]</scope>
    <source>
        <strain evidence="1 2">Marseille-Q4368</strain>
    </source>
</reference>
<gene>
    <name evidence="1" type="ORF">JSQ98_13375</name>
</gene>
<proteinExistence type="predicted"/>
<sequence length="197" mass="21762">MTMSWTRPKQTMIVAIGLAAVMMLSSCMQEVPIVSSEPGNQTTNMTLDEQREWVGEQFDAAIAASGVAEGWYDIYNNDVLWARDRPEDRARTLNSLFPRDCGSGGRLDESLKNLSADDPLAAAAAVRSFWESEGWAVSDIRSYESDPYFRADGEDGAQLAFQASKEGMSLEVATACSVNNTVTNWQLHSEMENESEE</sequence>
<dbReference type="EMBL" id="JAFEVO010000001">
    <property type="protein sequence ID" value="MBS3183176.1"/>
    <property type="molecule type" value="Genomic_DNA"/>
</dbReference>
<evidence type="ECO:0000313" key="1">
    <source>
        <dbReference type="EMBL" id="MBS3183176.1"/>
    </source>
</evidence>
<keyword evidence="2" id="KW-1185">Reference proteome</keyword>
<evidence type="ECO:0008006" key="3">
    <source>
        <dbReference type="Google" id="ProtNLM"/>
    </source>
</evidence>
<evidence type="ECO:0000313" key="2">
    <source>
        <dbReference type="Proteomes" id="UP000811492"/>
    </source>
</evidence>
<accession>A0ABS5M884</accession>
<name>A0ABS5M884_9MICO</name>
<dbReference type="Proteomes" id="UP000811492">
    <property type="component" value="Unassembled WGS sequence"/>
</dbReference>
<protein>
    <recommendedName>
        <fullName evidence="3">Lipoprotein</fullName>
    </recommendedName>
</protein>
<dbReference type="PROSITE" id="PS51257">
    <property type="entry name" value="PROKAR_LIPOPROTEIN"/>
    <property type="match status" value="1"/>
</dbReference>
<organism evidence="1 2">
    <name type="scientific">Leucobacter manosquensis</name>
    <dbReference type="NCBI Taxonomy" id="2810611"/>
    <lineage>
        <taxon>Bacteria</taxon>
        <taxon>Bacillati</taxon>
        <taxon>Actinomycetota</taxon>
        <taxon>Actinomycetes</taxon>
        <taxon>Micrococcales</taxon>
        <taxon>Microbacteriaceae</taxon>
        <taxon>Leucobacter</taxon>
    </lineage>
</organism>
<comment type="caution">
    <text evidence="1">The sequence shown here is derived from an EMBL/GenBank/DDBJ whole genome shotgun (WGS) entry which is preliminary data.</text>
</comment>
<dbReference type="RefSeq" id="WP_211650109.1">
    <property type="nucleotide sequence ID" value="NZ_JAFEVO010000001.1"/>
</dbReference>